<organism evidence="1 2">
    <name type="scientific">Etheostoma spectabile</name>
    <name type="common">orangethroat darter</name>
    <dbReference type="NCBI Taxonomy" id="54343"/>
    <lineage>
        <taxon>Eukaryota</taxon>
        <taxon>Metazoa</taxon>
        <taxon>Chordata</taxon>
        <taxon>Craniata</taxon>
        <taxon>Vertebrata</taxon>
        <taxon>Euteleostomi</taxon>
        <taxon>Actinopterygii</taxon>
        <taxon>Neopterygii</taxon>
        <taxon>Teleostei</taxon>
        <taxon>Neoteleostei</taxon>
        <taxon>Acanthomorphata</taxon>
        <taxon>Eupercaria</taxon>
        <taxon>Perciformes</taxon>
        <taxon>Percoidei</taxon>
        <taxon>Percidae</taxon>
        <taxon>Etheostomatinae</taxon>
        <taxon>Etheostoma</taxon>
    </lineage>
</organism>
<dbReference type="Proteomes" id="UP000327493">
    <property type="component" value="Chromosome 7"/>
</dbReference>
<accession>A0A5J5DD85</accession>
<dbReference type="EMBL" id="VOFY01000007">
    <property type="protein sequence ID" value="KAA8591115.1"/>
    <property type="molecule type" value="Genomic_DNA"/>
</dbReference>
<reference evidence="1 2" key="1">
    <citation type="submission" date="2019-08" db="EMBL/GenBank/DDBJ databases">
        <title>A chromosome-level genome assembly, high-density linkage maps, and genome scans reveal the genomic architecture of hybrid incompatibilities underlying speciation via character displacement in darters (Percidae: Etheostominae).</title>
        <authorList>
            <person name="Moran R.L."/>
            <person name="Catchen J.M."/>
            <person name="Fuller R.C."/>
        </authorList>
    </citation>
    <scope>NUCLEOTIDE SEQUENCE [LARGE SCALE GENOMIC DNA]</scope>
    <source>
        <strain evidence="1">EspeVRDwgs_2016</strain>
        <tissue evidence="1">Muscle</tissue>
    </source>
</reference>
<protein>
    <submittedName>
        <fullName evidence="1">Uncharacterized protein</fullName>
    </submittedName>
</protein>
<evidence type="ECO:0000313" key="1">
    <source>
        <dbReference type="EMBL" id="KAA8591115.1"/>
    </source>
</evidence>
<gene>
    <name evidence="1" type="ORF">FQN60_002058</name>
</gene>
<name>A0A5J5DD85_9PERO</name>
<evidence type="ECO:0000313" key="2">
    <source>
        <dbReference type="Proteomes" id="UP000327493"/>
    </source>
</evidence>
<keyword evidence="2" id="KW-1185">Reference proteome</keyword>
<proteinExistence type="predicted"/>
<comment type="caution">
    <text evidence="1">The sequence shown here is derived from an EMBL/GenBank/DDBJ whole genome shotgun (WGS) entry which is preliminary data.</text>
</comment>
<sequence length="201" mass="21791">MRGSKEKRREREVVDHCSADKLMQQSRLSQQHTPSLAQCLLQLVNDVRERGSTVDSRCSCALRRGAVLGAGGGTGTDEHPLPGPDVSWVGSDEKAMSWTPPHACSLCLSRGAYRTGMTSPIQPPKLHSAQLNNVSDLTTVLPRGLPSSHVEKPLPGPVLQRAHSGHGRLAMVDREGRAGVGRRERRKEACKTTEACISCEI</sequence>
<dbReference type="AlphaFoldDB" id="A0A5J5DD85"/>